<evidence type="ECO:0000256" key="1">
    <source>
        <dbReference type="ARBA" id="ARBA00006252"/>
    </source>
</evidence>
<accession>A0A512AKZ4</accession>
<dbReference type="GO" id="GO:0003955">
    <property type="term" value="F:NAD(P)H dehydrogenase (quinone) activity"/>
    <property type="evidence" value="ECO:0007669"/>
    <property type="project" value="TreeGrafter"/>
</dbReference>
<dbReference type="PANTHER" id="PTHR10204:SF34">
    <property type="entry name" value="NAD(P)H DEHYDROGENASE [QUINONE] 1 ISOFORM 1"/>
    <property type="match status" value="1"/>
</dbReference>
<organism evidence="4 5">
    <name type="scientific">Novosphingobium sediminis</name>
    <dbReference type="NCBI Taxonomy" id="707214"/>
    <lineage>
        <taxon>Bacteria</taxon>
        <taxon>Pseudomonadati</taxon>
        <taxon>Pseudomonadota</taxon>
        <taxon>Alphaproteobacteria</taxon>
        <taxon>Sphingomonadales</taxon>
        <taxon>Sphingomonadaceae</taxon>
        <taxon>Novosphingobium</taxon>
    </lineage>
</organism>
<keyword evidence="2" id="KW-0560">Oxidoreductase</keyword>
<name>A0A512AKZ4_9SPHN</name>
<evidence type="ECO:0000313" key="4">
    <source>
        <dbReference type="EMBL" id="GEO00344.1"/>
    </source>
</evidence>
<dbReference type="PANTHER" id="PTHR10204">
    <property type="entry name" value="NAD P H OXIDOREDUCTASE-RELATED"/>
    <property type="match status" value="1"/>
</dbReference>
<comment type="caution">
    <text evidence="4">The sequence shown here is derived from an EMBL/GenBank/DDBJ whole genome shotgun (WGS) entry which is preliminary data.</text>
</comment>
<sequence>MTHSSHHGAEAPRALHALIVVAHPEPTSFSHAMAQTATAALTGAGHVVEVTDLYAQAFDPVSDRRNFLTTASDARFDQHVEERAAVGGASFAPDLAREMAKLARADLVIFQFPLWWMGMPAIMKGWIDRVFALDFAYGGGRWFDRGRFAGKRAMLSFSVGGPPEAYSTDGIYGPMADIVHPVHHGVLNFVGFTVLEPFVAYGPGRLDLTGRRLLLTEYQAAIAGIAERPALPTVASDDFDRFVRRTAG</sequence>
<dbReference type="Gene3D" id="3.40.50.360">
    <property type="match status" value="1"/>
</dbReference>
<gene>
    <name evidence="4" type="ORF">NSE01_21760</name>
</gene>
<dbReference type="RefSeq" id="WP_281289499.1">
    <property type="nucleotide sequence ID" value="NZ_BJYR01000013.1"/>
</dbReference>
<dbReference type="GO" id="GO:0005829">
    <property type="term" value="C:cytosol"/>
    <property type="evidence" value="ECO:0007669"/>
    <property type="project" value="TreeGrafter"/>
</dbReference>
<proteinExistence type="inferred from homology"/>
<dbReference type="InterPro" id="IPR003680">
    <property type="entry name" value="Flavodoxin_fold"/>
</dbReference>
<evidence type="ECO:0000313" key="5">
    <source>
        <dbReference type="Proteomes" id="UP000321464"/>
    </source>
</evidence>
<dbReference type="EMBL" id="BJYR01000013">
    <property type="protein sequence ID" value="GEO00344.1"/>
    <property type="molecule type" value="Genomic_DNA"/>
</dbReference>
<evidence type="ECO:0000259" key="3">
    <source>
        <dbReference type="Pfam" id="PF02525"/>
    </source>
</evidence>
<evidence type="ECO:0000256" key="2">
    <source>
        <dbReference type="ARBA" id="ARBA00023002"/>
    </source>
</evidence>
<dbReference type="Proteomes" id="UP000321464">
    <property type="component" value="Unassembled WGS sequence"/>
</dbReference>
<dbReference type="SUPFAM" id="SSF52218">
    <property type="entry name" value="Flavoproteins"/>
    <property type="match status" value="1"/>
</dbReference>
<reference evidence="4 5" key="1">
    <citation type="submission" date="2019-07" db="EMBL/GenBank/DDBJ databases">
        <title>Whole genome shotgun sequence of Novosphingobium sediminis NBRC 106119.</title>
        <authorList>
            <person name="Hosoyama A."/>
            <person name="Uohara A."/>
            <person name="Ohji S."/>
            <person name="Ichikawa N."/>
        </authorList>
    </citation>
    <scope>NUCLEOTIDE SEQUENCE [LARGE SCALE GENOMIC DNA]</scope>
    <source>
        <strain evidence="4 5">NBRC 106119</strain>
    </source>
</reference>
<comment type="similarity">
    <text evidence="1">Belongs to the NAD(P)H dehydrogenase (quinone) family.</text>
</comment>
<dbReference type="AlphaFoldDB" id="A0A512AKZ4"/>
<dbReference type="Pfam" id="PF02525">
    <property type="entry name" value="Flavodoxin_2"/>
    <property type="match status" value="1"/>
</dbReference>
<dbReference type="InterPro" id="IPR051545">
    <property type="entry name" value="NAD(P)H_dehydrogenase_qn"/>
</dbReference>
<feature type="domain" description="Flavodoxin-like fold" evidence="3">
    <location>
        <begin position="17"/>
        <end position="202"/>
    </location>
</feature>
<protein>
    <submittedName>
        <fullName evidence="4">NAD(P)H dehydrogenase</fullName>
    </submittedName>
</protein>
<dbReference type="InterPro" id="IPR029039">
    <property type="entry name" value="Flavoprotein-like_sf"/>
</dbReference>
<keyword evidence="5" id="KW-1185">Reference proteome</keyword>